<dbReference type="PANTHER" id="PTHR11102">
    <property type="entry name" value="SEL-1-LIKE PROTEIN"/>
    <property type="match status" value="1"/>
</dbReference>
<sequence length="353" mass="38684">MAYNMGGRRFRPVGSGKKRTAPQYGPVGTGCPFVEEAVARLYREQNEEHFWSLMNALNYALELQTKVLVPLDAAVDPQSGAAPWAHLPIPEDRAEGLPPWLLHARKERHYLPLFTSVKNAEAEKASATRPMVERSLRSAMEYALETDGIDGVVLDPWTSSATLDVSLLSGLLKSERGSDNPGAQELEAGHAAARAGDWQEAAARYTAAAEAGSAEALSALGDCLYYGRGVRKNKTQARRMWKKAAQAGEVQAMIALGDDCAASGREMAETLQYYRRAQSAAREVPDIAYNPQVCLRLAQYETQYLSRKKALLQVAEAVQGFRILQAEGETDAADWLREAELLTDQLLADDKNA</sequence>
<dbReference type="Proteomes" id="UP000223709">
    <property type="component" value="Chromosome"/>
</dbReference>
<evidence type="ECO:0000256" key="1">
    <source>
        <dbReference type="SAM" id="MobiDB-lite"/>
    </source>
</evidence>
<dbReference type="EMBL" id="CP023819">
    <property type="protein sequence ID" value="ATL90566.1"/>
    <property type="molecule type" value="Genomic_DNA"/>
</dbReference>
<name>A0A291TBN9_9FIRM</name>
<gene>
    <name evidence="3" type="ORF">CRH10_09775</name>
</gene>
<proteinExistence type="predicted"/>
<evidence type="ECO:0000259" key="2">
    <source>
        <dbReference type="Pfam" id="PF07179"/>
    </source>
</evidence>
<feature type="compositionally biased region" description="Basic residues" evidence="1">
    <location>
        <begin position="8"/>
        <end position="20"/>
    </location>
</feature>
<dbReference type="PANTHER" id="PTHR11102:SF160">
    <property type="entry name" value="ERAD-ASSOCIATED E3 UBIQUITIN-PROTEIN LIGASE COMPONENT HRD3"/>
    <property type="match status" value="1"/>
</dbReference>
<accession>A0A291TBN9</accession>
<dbReference type="InterPro" id="IPR006597">
    <property type="entry name" value="Sel1-like"/>
</dbReference>
<organism evidence="3 4">
    <name type="scientific">Faecalibacterium prausnitzii</name>
    <dbReference type="NCBI Taxonomy" id="853"/>
    <lineage>
        <taxon>Bacteria</taxon>
        <taxon>Bacillati</taxon>
        <taxon>Bacillota</taxon>
        <taxon>Clostridia</taxon>
        <taxon>Eubacteriales</taxon>
        <taxon>Oscillospiraceae</taxon>
        <taxon>Faecalibacterium</taxon>
    </lineage>
</organism>
<dbReference type="AlphaFoldDB" id="A0A291TBN9"/>
<dbReference type="InterPro" id="IPR009839">
    <property type="entry name" value="SseB_N"/>
</dbReference>
<protein>
    <recommendedName>
        <fullName evidence="2">SseB protein N-terminal domain-containing protein</fullName>
    </recommendedName>
</protein>
<dbReference type="InterPro" id="IPR050767">
    <property type="entry name" value="Sel1_AlgK"/>
</dbReference>
<evidence type="ECO:0000313" key="3">
    <source>
        <dbReference type="EMBL" id="ATL90566.1"/>
    </source>
</evidence>
<evidence type="ECO:0000313" key="4">
    <source>
        <dbReference type="Proteomes" id="UP000223709"/>
    </source>
</evidence>
<feature type="domain" description="SseB protein N-terminal" evidence="2">
    <location>
        <begin position="35"/>
        <end position="164"/>
    </location>
</feature>
<dbReference type="Gene3D" id="1.25.40.10">
    <property type="entry name" value="Tetratricopeptide repeat domain"/>
    <property type="match status" value="1"/>
</dbReference>
<dbReference type="SUPFAM" id="SSF81901">
    <property type="entry name" value="HCP-like"/>
    <property type="match status" value="1"/>
</dbReference>
<dbReference type="InterPro" id="IPR011990">
    <property type="entry name" value="TPR-like_helical_dom_sf"/>
</dbReference>
<dbReference type="RefSeq" id="WP_098924330.1">
    <property type="nucleotide sequence ID" value="NZ_CP023819.1"/>
</dbReference>
<reference evidence="3 4" key="1">
    <citation type="submission" date="2017-10" db="EMBL/GenBank/DDBJ databases">
        <title>Complete Genome Sequence of Faecalibacterium prausnitzii isolated from the gut of healthy adult Indian.</title>
        <authorList>
            <person name="Bag S."/>
            <person name="Ghosh T.S."/>
            <person name="Das B."/>
        </authorList>
    </citation>
    <scope>NUCLEOTIDE SEQUENCE [LARGE SCALE GENOMIC DNA]</scope>
    <source>
        <strain evidence="3 4">Indica</strain>
    </source>
</reference>
<feature type="region of interest" description="Disordered" evidence="1">
    <location>
        <begin position="1"/>
        <end position="22"/>
    </location>
</feature>
<dbReference type="SMART" id="SM00671">
    <property type="entry name" value="SEL1"/>
    <property type="match status" value="1"/>
</dbReference>
<dbReference type="Pfam" id="PF07179">
    <property type="entry name" value="SseB"/>
    <property type="match status" value="1"/>
</dbReference>